<dbReference type="Proteomes" id="UP000190016">
    <property type="component" value="Unassembled WGS sequence"/>
</dbReference>
<dbReference type="Gene3D" id="1.20.5.3310">
    <property type="match status" value="1"/>
</dbReference>
<evidence type="ECO:0000256" key="2">
    <source>
        <dbReference type="ARBA" id="ARBA00022448"/>
    </source>
</evidence>
<comment type="subcellular location">
    <subcellularLocation>
        <location evidence="1 9">Cell membrane</location>
        <topology evidence="1 9">Single-pass membrane protein</topology>
    </subcellularLocation>
</comment>
<keyword evidence="12" id="KW-1185">Reference proteome</keyword>
<feature type="compositionally biased region" description="Basic and acidic residues" evidence="10">
    <location>
        <begin position="108"/>
        <end position="118"/>
    </location>
</feature>
<evidence type="ECO:0000313" key="12">
    <source>
        <dbReference type="Proteomes" id="UP000190016"/>
    </source>
</evidence>
<protein>
    <recommendedName>
        <fullName evidence="9">Sec-independent protein translocase protein TatA</fullName>
    </recommendedName>
</protein>
<evidence type="ECO:0000256" key="10">
    <source>
        <dbReference type="SAM" id="MobiDB-lite"/>
    </source>
</evidence>
<evidence type="ECO:0000256" key="4">
    <source>
        <dbReference type="ARBA" id="ARBA00022692"/>
    </source>
</evidence>
<evidence type="ECO:0000256" key="8">
    <source>
        <dbReference type="ARBA" id="ARBA00023136"/>
    </source>
</evidence>
<evidence type="ECO:0000256" key="7">
    <source>
        <dbReference type="ARBA" id="ARBA00023010"/>
    </source>
</evidence>
<feature type="region of interest" description="Disordered" evidence="10">
    <location>
        <begin position="88"/>
        <end position="143"/>
    </location>
</feature>
<evidence type="ECO:0000256" key="9">
    <source>
        <dbReference type="HAMAP-Rule" id="MF_00236"/>
    </source>
</evidence>
<keyword evidence="3 9" id="KW-1003">Cell membrane</keyword>
<gene>
    <name evidence="9" type="primary">tatA</name>
    <name evidence="11" type="ORF">BB021_08530</name>
</gene>
<evidence type="ECO:0000256" key="6">
    <source>
        <dbReference type="ARBA" id="ARBA00022989"/>
    </source>
</evidence>
<dbReference type="RefSeq" id="WP_078778846.1">
    <property type="nucleotide sequence ID" value="NZ_MBDS01000016.1"/>
</dbReference>
<dbReference type="PANTHER" id="PTHR42982:SF1">
    <property type="entry name" value="SEC-INDEPENDENT PROTEIN TRANSLOCASE PROTEIN TATA"/>
    <property type="match status" value="1"/>
</dbReference>
<evidence type="ECO:0000256" key="5">
    <source>
        <dbReference type="ARBA" id="ARBA00022927"/>
    </source>
</evidence>
<feature type="compositionally biased region" description="Polar residues" evidence="10">
    <location>
        <begin position="89"/>
        <end position="104"/>
    </location>
</feature>
<dbReference type="HAMAP" id="MF_00236">
    <property type="entry name" value="TatA_E"/>
    <property type="match status" value="1"/>
</dbReference>
<feature type="compositionally biased region" description="Basic and acidic residues" evidence="10">
    <location>
        <begin position="126"/>
        <end position="143"/>
    </location>
</feature>
<keyword evidence="7 9" id="KW-0811">Translocation</keyword>
<comment type="caution">
    <text evidence="11">The sequence shown here is derived from an EMBL/GenBank/DDBJ whole genome shotgun (WGS) entry which is preliminary data.</text>
</comment>
<evidence type="ECO:0000313" key="11">
    <source>
        <dbReference type="EMBL" id="OPB87315.1"/>
    </source>
</evidence>
<dbReference type="InterPro" id="IPR003369">
    <property type="entry name" value="TatA/B/E"/>
</dbReference>
<dbReference type="NCBIfam" id="TIGR01411">
    <property type="entry name" value="tatAE"/>
    <property type="match status" value="1"/>
</dbReference>
<keyword evidence="6 9" id="KW-1133">Transmembrane helix</keyword>
<dbReference type="InterPro" id="IPR006312">
    <property type="entry name" value="TatA/E"/>
</dbReference>
<organism evidence="11 12">
    <name type="scientific">Elizabethkingia ursingii</name>
    <dbReference type="NCBI Taxonomy" id="1756150"/>
    <lineage>
        <taxon>Bacteria</taxon>
        <taxon>Pseudomonadati</taxon>
        <taxon>Bacteroidota</taxon>
        <taxon>Flavobacteriia</taxon>
        <taxon>Flavobacteriales</taxon>
        <taxon>Weeksellaceae</taxon>
        <taxon>Elizabethkingia</taxon>
    </lineage>
</organism>
<keyword evidence="2 9" id="KW-0813">Transport</keyword>
<evidence type="ECO:0000256" key="3">
    <source>
        <dbReference type="ARBA" id="ARBA00022475"/>
    </source>
</evidence>
<name>A0ABX3N6X7_9FLAO</name>
<keyword evidence="8 9" id="KW-0472">Membrane</keyword>
<comment type="function">
    <text evidence="9">Part of the twin-arginine translocation (Tat) system that transports large folded proteins containing a characteristic twin-arginine motif in their signal peptide across membranes. TatA could form the protein-conducting channel of the Tat system.</text>
</comment>
<comment type="similarity">
    <text evidence="9">Belongs to the TatA/E family.</text>
</comment>
<comment type="subunit">
    <text evidence="9">Forms a complex with TatC.</text>
</comment>
<sequence length="143" mass="15645">MELSIGEMLVVALVIVVLFGPDKIPSIARELGQGVRKMKGAMEDIKTEIMKEADNPISDIKKEIDKVKQTVTDINPLNDVQKQIEDMKNSVNPMDQHTADTSSPAPEKTTETIAHTETEQIAAATAEKKVDPLSDEHVGPVSR</sequence>
<keyword evidence="4 9" id="KW-0812">Transmembrane</keyword>
<reference evidence="11 12" key="1">
    <citation type="submission" date="2016-07" db="EMBL/GenBank/DDBJ databases">
        <title>Revisiting the Taxonomy of the Elizabethkingia Genus based on Whole-Genome Sequencing, Optical Mapping, and MALDI-TOF.</title>
        <authorList>
            <person name="Nicholson A.C."/>
        </authorList>
    </citation>
    <scope>NUCLEOTIDE SEQUENCE [LARGE SCALE GENOMIC DNA]</scope>
    <source>
        <strain evidence="11 12">C1558</strain>
    </source>
</reference>
<accession>A0ABX3N6X7</accession>
<dbReference type="PANTHER" id="PTHR42982">
    <property type="entry name" value="SEC-INDEPENDENT PROTEIN TRANSLOCASE PROTEIN TATA"/>
    <property type="match status" value="1"/>
</dbReference>
<proteinExistence type="inferred from homology"/>
<dbReference type="Pfam" id="PF02416">
    <property type="entry name" value="TatA_B_E"/>
    <property type="match status" value="1"/>
</dbReference>
<evidence type="ECO:0000256" key="1">
    <source>
        <dbReference type="ARBA" id="ARBA00004162"/>
    </source>
</evidence>
<keyword evidence="5 9" id="KW-0653">Protein transport</keyword>
<dbReference type="EMBL" id="MBDS01000016">
    <property type="protein sequence ID" value="OPB87315.1"/>
    <property type="molecule type" value="Genomic_DNA"/>
</dbReference>